<organism evidence="2 3">
    <name type="scientific">Amanita muscaria (strain Koide BX008)</name>
    <dbReference type="NCBI Taxonomy" id="946122"/>
    <lineage>
        <taxon>Eukaryota</taxon>
        <taxon>Fungi</taxon>
        <taxon>Dikarya</taxon>
        <taxon>Basidiomycota</taxon>
        <taxon>Agaricomycotina</taxon>
        <taxon>Agaricomycetes</taxon>
        <taxon>Agaricomycetidae</taxon>
        <taxon>Agaricales</taxon>
        <taxon>Pluteineae</taxon>
        <taxon>Amanitaceae</taxon>
        <taxon>Amanita</taxon>
    </lineage>
</organism>
<evidence type="ECO:0000313" key="3">
    <source>
        <dbReference type="Proteomes" id="UP000054549"/>
    </source>
</evidence>
<reference evidence="2 3" key="1">
    <citation type="submission" date="2014-04" db="EMBL/GenBank/DDBJ databases">
        <title>Evolutionary Origins and Diversification of the Mycorrhizal Mutualists.</title>
        <authorList>
            <consortium name="DOE Joint Genome Institute"/>
            <consortium name="Mycorrhizal Genomics Consortium"/>
            <person name="Kohler A."/>
            <person name="Kuo A."/>
            <person name="Nagy L.G."/>
            <person name="Floudas D."/>
            <person name="Copeland A."/>
            <person name="Barry K.W."/>
            <person name="Cichocki N."/>
            <person name="Veneault-Fourrey C."/>
            <person name="LaButti K."/>
            <person name="Lindquist E.A."/>
            <person name="Lipzen A."/>
            <person name="Lundell T."/>
            <person name="Morin E."/>
            <person name="Murat C."/>
            <person name="Riley R."/>
            <person name="Ohm R."/>
            <person name="Sun H."/>
            <person name="Tunlid A."/>
            <person name="Henrissat B."/>
            <person name="Grigoriev I.V."/>
            <person name="Hibbett D.S."/>
            <person name="Martin F."/>
        </authorList>
    </citation>
    <scope>NUCLEOTIDE SEQUENCE [LARGE SCALE GENOMIC DNA]</scope>
    <source>
        <strain evidence="2 3">Koide BX008</strain>
    </source>
</reference>
<sequence length="157" mass="17693">MLPVQSTFSAGLIVGFGSLIQNLLIEGPGNRKLFDAGLLLSFFTISCHIFIIAISGRSASLSSDNDFTRDHGIELLRFALWTCDHLYMLAIYSFSATLLMMSFVVFENVAYPATYCGTVALGIVVMFFSRLKHLLVLYRSVFRLKRLVVRISRRVQR</sequence>
<keyword evidence="1" id="KW-1133">Transmembrane helix</keyword>
<keyword evidence="3" id="KW-1185">Reference proteome</keyword>
<keyword evidence="1" id="KW-0812">Transmembrane</keyword>
<feature type="transmembrane region" description="Helical" evidence="1">
    <location>
        <begin position="113"/>
        <end position="131"/>
    </location>
</feature>
<feature type="transmembrane region" description="Helical" evidence="1">
    <location>
        <begin position="86"/>
        <end position="106"/>
    </location>
</feature>
<dbReference type="AlphaFoldDB" id="A0A0C2SN72"/>
<keyword evidence="1" id="KW-0472">Membrane</keyword>
<dbReference type="EMBL" id="KN818247">
    <property type="protein sequence ID" value="KIL64680.1"/>
    <property type="molecule type" value="Genomic_DNA"/>
</dbReference>
<name>A0A0C2SN72_AMAMK</name>
<feature type="transmembrane region" description="Helical" evidence="1">
    <location>
        <begin position="6"/>
        <end position="25"/>
    </location>
</feature>
<protein>
    <submittedName>
        <fullName evidence="2">Uncharacterized protein</fullName>
    </submittedName>
</protein>
<feature type="transmembrane region" description="Helical" evidence="1">
    <location>
        <begin position="37"/>
        <end position="56"/>
    </location>
</feature>
<dbReference type="Proteomes" id="UP000054549">
    <property type="component" value="Unassembled WGS sequence"/>
</dbReference>
<proteinExistence type="predicted"/>
<dbReference type="InParanoid" id="A0A0C2SN72"/>
<accession>A0A0C2SN72</accession>
<evidence type="ECO:0000313" key="2">
    <source>
        <dbReference type="EMBL" id="KIL64680.1"/>
    </source>
</evidence>
<evidence type="ECO:0000256" key="1">
    <source>
        <dbReference type="SAM" id="Phobius"/>
    </source>
</evidence>
<dbReference type="OrthoDB" id="3062838at2759"/>
<gene>
    <name evidence="2" type="ORF">M378DRAFT_162806</name>
</gene>
<dbReference type="HOGENOM" id="CLU_1677387_0_0_1"/>